<reference evidence="7" key="1">
    <citation type="journal article" date="2020" name="Nat. Commun.">
        <title>Large-scale genome sequencing of mycorrhizal fungi provides insights into the early evolution of symbiotic traits.</title>
        <authorList>
            <person name="Miyauchi S."/>
            <person name="Kiss E."/>
            <person name="Kuo A."/>
            <person name="Drula E."/>
            <person name="Kohler A."/>
            <person name="Sanchez-Garcia M."/>
            <person name="Morin E."/>
            <person name="Andreopoulos B."/>
            <person name="Barry K.W."/>
            <person name="Bonito G."/>
            <person name="Buee M."/>
            <person name="Carver A."/>
            <person name="Chen C."/>
            <person name="Cichocki N."/>
            <person name="Clum A."/>
            <person name="Culley D."/>
            <person name="Crous P.W."/>
            <person name="Fauchery L."/>
            <person name="Girlanda M."/>
            <person name="Hayes R.D."/>
            <person name="Keri Z."/>
            <person name="LaButti K."/>
            <person name="Lipzen A."/>
            <person name="Lombard V."/>
            <person name="Magnuson J."/>
            <person name="Maillard F."/>
            <person name="Murat C."/>
            <person name="Nolan M."/>
            <person name="Ohm R.A."/>
            <person name="Pangilinan J."/>
            <person name="Pereira M.F."/>
            <person name="Perotto S."/>
            <person name="Peter M."/>
            <person name="Pfister S."/>
            <person name="Riley R."/>
            <person name="Sitrit Y."/>
            <person name="Stielow J.B."/>
            <person name="Szollosi G."/>
            <person name="Zifcakova L."/>
            <person name="Stursova M."/>
            <person name="Spatafora J.W."/>
            <person name="Tedersoo L."/>
            <person name="Vaario L.M."/>
            <person name="Yamada A."/>
            <person name="Yan M."/>
            <person name="Wang P."/>
            <person name="Xu J."/>
            <person name="Bruns T."/>
            <person name="Baldrian P."/>
            <person name="Vilgalys R."/>
            <person name="Dunand C."/>
            <person name="Henrissat B."/>
            <person name="Grigoriev I.V."/>
            <person name="Hibbett D."/>
            <person name="Nagy L.G."/>
            <person name="Martin F.M."/>
        </authorList>
    </citation>
    <scope>NUCLEOTIDE SEQUENCE</scope>
    <source>
        <strain evidence="7">UP504</strain>
    </source>
</reference>
<organism evidence="7 8">
    <name type="scientific">Hydnum rufescens UP504</name>
    <dbReference type="NCBI Taxonomy" id="1448309"/>
    <lineage>
        <taxon>Eukaryota</taxon>
        <taxon>Fungi</taxon>
        <taxon>Dikarya</taxon>
        <taxon>Basidiomycota</taxon>
        <taxon>Agaricomycotina</taxon>
        <taxon>Agaricomycetes</taxon>
        <taxon>Cantharellales</taxon>
        <taxon>Hydnaceae</taxon>
        <taxon>Hydnum</taxon>
    </lineage>
</organism>
<evidence type="ECO:0000256" key="3">
    <source>
        <dbReference type="ARBA" id="ARBA00022991"/>
    </source>
</evidence>
<dbReference type="Pfam" id="PF00615">
    <property type="entry name" value="RGS"/>
    <property type="match status" value="1"/>
</dbReference>
<proteinExistence type="predicted"/>
<feature type="region of interest" description="Disordered" evidence="4">
    <location>
        <begin position="72"/>
        <end position="156"/>
    </location>
</feature>
<sequence>MSRERVTERPLDAALDSPTVNPSGLDPLQWSLVESCHGGPNPNALKRLEEIDQAELSGRSTISVRLAEQFPASPPTLVQPPPSNSNSLSAPALLHSTIEEVGEERTSDTDPSSVQPSFNISAADPTKADRVSRPPAINTVPGFTSPTLSLRRQTSDGSLQAVRLPLPAEEPQHQPDDFLLAGIQFPAPPPSPLSPKFGSSFGTQSISTPSLRRITTRSMGPSGPPPMSPLPPIPPPNPPPNLILANRSAPATPTGRGFALNMSETESRINGRYNSRPITESKTRAVLPSSHPVHCDEEVLKSHGSPETPLQPVLRNGNLPNAIKDLNLGHDVSADESRMTEIADRPAARHADLATWASELDQDILAPTSDTHNLPDWNEIEKGGPTAVPHRQIQRDMDYSLRRLFNLQVFEQLLSDPLAQRRFRNYLLSVDESAGELDMWQDLSSHARLLEELYAHSEALHDIYLDPGSHYSVKLPPTVHREVDQALRQKFNKFESVLDPTQQHLLETMYHHQFQGFVKTKLMQQAHIKLGKHSLTNPDGLGDCFCLTNPRLRDHPIVLVSDGFNAVTGYPRNQIVGRNCRFLQGPGTTQESVQRVRDGLNSGEGCNELLLNYRRDGSPFYCLLCIIPLRDQNGQLVYFLGGQTNVTAVFAERKSSSLFDEITDDRIPIPTDEKSKYSPAMLEYKSATGRTFPSSDTLGKSAASASPGGVVAPASVDPLAHFPINEFGLTPFNIQNSPMGTKLGGMIGKLFKKPSHDADPLSLGQSPLLHGAVSGILGNNSGGGTKCINHILSQSQPELSPSLYSRLIIFKKQKREVIFVTKDLLVFLGLPHSSYRDLYSSPLVHSDLIDSLTAGDKALTKIMRTKIKNAIKADESISVEVGLKVSATWGIFPVRTIAFFVPCCCLLIFTTPIIIFQGRNESLRTGILHMTPLKEQNGHCVAYVCVFGFWKQGNSSAACKADDKFLDALGPRSDVESPPRLINESDDGLVPGGL</sequence>
<keyword evidence="3" id="KW-0157">Chromophore</keyword>
<feature type="compositionally biased region" description="Basic and acidic residues" evidence="4">
    <location>
        <begin position="1"/>
        <end position="11"/>
    </location>
</feature>
<dbReference type="PANTHER" id="PTHR47429:SF2">
    <property type="entry name" value="PROTEIN TWIN LOV 1"/>
    <property type="match status" value="1"/>
</dbReference>
<dbReference type="EMBL" id="MU128978">
    <property type="protein sequence ID" value="KAF9513070.1"/>
    <property type="molecule type" value="Genomic_DNA"/>
</dbReference>
<dbReference type="Gene3D" id="1.10.167.10">
    <property type="entry name" value="Regulator of G-protein Signalling 4, domain 2"/>
    <property type="match status" value="1"/>
</dbReference>
<dbReference type="CDD" id="cd00130">
    <property type="entry name" value="PAS"/>
    <property type="match status" value="1"/>
</dbReference>
<dbReference type="PROSITE" id="PS50132">
    <property type="entry name" value="RGS"/>
    <property type="match status" value="1"/>
</dbReference>
<feature type="region of interest" description="Disordered" evidence="4">
    <location>
        <begin position="199"/>
        <end position="229"/>
    </location>
</feature>
<feature type="domain" description="RGS" evidence="6">
    <location>
        <begin position="409"/>
        <end position="520"/>
    </location>
</feature>
<evidence type="ECO:0000256" key="1">
    <source>
        <dbReference type="ARBA" id="ARBA00022630"/>
    </source>
</evidence>
<keyword evidence="5" id="KW-1133">Transmembrane helix</keyword>
<dbReference type="Gene3D" id="3.30.450.20">
    <property type="entry name" value="PAS domain"/>
    <property type="match status" value="1"/>
</dbReference>
<dbReference type="InterPro" id="IPR016137">
    <property type="entry name" value="RGS"/>
</dbReference>
<feature type="compositionally biased region" description="Pro residues" evidence="4">
    <location>
        <begin position="72"/>
        <end position="83"/>
    </location>
</feature>
<dbReference type="InterPro" id="IPR036305">
    <property type="entry name" value="RGS_sf"/>
</dbReference>
<evidence type="ECO:0000256" key="4">
    <source>
        <dbReference type="SAM" id="MobiDB-lite"/>
    </source>
</evidence>
<gene>
    <name evidence="7" type="ORF">BS47DRAFT_1485914</name>
</gene>
<feature type="region of interest" description="Disordered" evidence="4">
    <location>
        <begin position="369"/>
        <end position="390"/>
    </location>
</feature>
<keyword evidence="5" id="KW-0812">Transmembrane</keyword>
<dbReference type="OrthoDB" id="447251at2759"/>
<feature type="compositionally biased region" description="Polar residues" evidence="4">
    <location>
        <begin position="141"/>
        <end position="156"/>
    </location>
</feature>
<dbReference type="Pfam" id="PF13426">
    <property type="entry name" value="PAS_9"/>
    <property type="match status" value="1"/>
</dbReference>
<dbReference type="AlphaFoldDB" id="A0A9P6DWS7"/>
<feature type="transmembrane region" description="Helical" evidence="5">
    <location>
        <begin position="897"/>
        <end position="916"/>
    </location>
</feature>
<dbReference type="SMART" id="SM00086">
    <property type="entry name" value="PAC"/>
    <property type="match status" value="1"/>
</dbReference>
<evidence type="ECO:0000256" key="2">
    <source>
        <dbReference type="ARBA" id="ARBA00022643"/>
    </source>
</evidence>
<evidence type="ECO:0000256" key="5">
    <source>
        <dbReference type="SAM" id="Phobius"/>
    </source>
</evidence>
<protein>
    <recommendedName>
        <fullName evidence="6">RGS domain-containing protein</fullName>
    </recommendedName>
</protein>
<dbReference type="GO" id="GO:0005634">
    <property type="term" value="C:nucleus"/>
    <property type="evidence" value="ECO:0007669"/>
    <property type="project" value="TreeGrafter"/>
</dbReference>
<dbReference type="SUPFAM" id="SSF55785">
    <property type="entry name" value="PYP-like sensor domain (PAS domain)"/>
    <property type="match status" value="1"/>
</dbReference>
<dbReference type="InterPro" id="IPR001610">
    <property type="entry name" value="PAC"/>
</dbReference>
<feature type="compositionally biased region" description="Polar residues" evidence="4">
    <location>
        <begin position="109"/>
        <end position="120"/>
    </location>
</feature>
<dbReference type="InterPro" id="IPR044926">
    <property type="entry name" value="RGS_subdomain_2"/>
</dbReference>
<comment type="caution">
    <text evidence="7">The sequence shown here is derived from an EMBL/GenBank/DDBJ whole genome shotgun (WGS) entry which is preliminary data.</text>
</comment>
<keyword evidence="8" id="KW-1185">Reference proteome</keyword>
<evidence type="ECO:0000313" key="7">
    <source>
        <dbReference type="EMBL" id="KAF9513070.1"/>
    </source>
</evidence>
<dbReference type="NCBIfam" id="TIGR00229">
    <property type="entry name" value="sensory_box"/>
    <property type="match status" value="1"/>
</dbReference>
<dbReference type="PANTHER" id="PTHR47429">
    <property type="entry name" value="PROTEIN TWIN LOV 1"/>
    <property type="match status" value="1"/>
</dbReference>
<dbReference type="InterPro" id="IPR000014">
    <property type="entry name" value="PAS"/>
</dbReference>
<feature type="compositionally biased region" description="Low complexity" evidence="4">
    <location>
        <begin position="84"/>
        <end position="94"/>
    </location>
</feature>
<keyword evidence="5" id="KW-0472">Membrane</keyword>
<accession>A0A9P6DWS7</accession>
<name>A0A9P6DWS7_9AGAM</name>
<dbReference type="Proteomes" id="UP000886523">
    <property type="component" value="Unassembled WGS sequence"/>
</dbReference>
<feature type="region of interest" description="Disordered" evidence="4">
    <location>
        <begin position="1"/>
        <end position="22"/>
    </location>
</feature>
<keyword evidence="1" id="KW-0285">Flavoprotein</keyword>
<evidence type="ECO:0000259" key="6">
    <source>
        <dbReference type="PROSITE" id="PS50132"/>
    </source>
</evidence>
<keyword evidence="2" id="KW-0288">FMN</keyword>
<dbReference type="SUPFAM" id="SSF48097">
    <property type="entry name" value="Regulator of G-protein signaling, RGS"/>
    <property type="match status" value="1"/>
</dbReference>
<evidence type="ECO:0000313" key="8">
    <source>
        <dbReference type="Proteomes" id="UP000886523"/>
    </source>
</evidence>
<dbReference type="InterPro" id="IPR035965">
    <property type="entry name" value="PAS-like_dom_sf"/>
</dbReference>